<evidence type="ECO:0000313" key="4">
    <source>
        <dbReference type="Proteomes" id="UP000220904"/>
    </source>
</evidence>
<feature type="transmembrane region" description="Helical" evidence="2">
    <location>
        <begin position="40"/>
        <end position="59"/>
    </location>
</feature>
<comment type="caution">
    <text evidence="3">The sequence shown here is derived from an EMBL/GenBank/DDBJ whole genome shotgun (WGS) entry which is preliminary data.</text>
</comment>
<sequence length="153" mass="16408">MMAPALPAGLIGREAAACVLLGAVLGGARALFPEKGRGAFLPDVLLVGALLLGLQSYAASLSFGGVLRWYQLAAAVFGAWAAERVLRGPVRGALFVLGLPLQGARRLLAPVLLARKVRSKRAKERRNAKRNAKKQKKNLPRPQRMLYNSNVSK</sequence>
<reference evidence="3 4" key="1">
    <citation type="journal article" date="2017" name="Front. Microbiol.">
        <title>New Insights into the Diversity of the Genus Faecalibacterium.</title>
        <authorList>
            <person name="Benevides L."/>
            <person name="Burman S."/>
            <person name="Martin R."/>
            <person name="Robert V."/>
            <person name="Thomas M."/>
            <person name="Miquel S."/>
            <person name="Chain F."/>
            <person name="Sokol H."/>
            <person name="Bermudez-Humaran L.G."/>
            <person name="Morrison M."/>
            <person name="Langella P."/>
            <person name="Azevedo V.A."/>
            <person name="Chatel J.M."/>
            <person name="Soares S."/>
        </authorList>
    </citation>
    <scope>NUCLEOTIDE SEQUENCE [LARGE SCALE GENOMIC DNA]</scope>
    <source>
        <strain evidence="3 4">AHMP21</strain>
    </source>
</reference>
<evidence type="ECO:0000256" key="2">
    <source>
        <dbReference type="SAM" id="Phobius"/>
    </source>
</evidence>
<keyword evidence="2" id="KW-0812">Transmembrane</keyword>
<evidence type="ECO:0008006" key="5">
    <source>
        <dbReference type="Google" id="ProtNLM"/>
    </source>
</evidence>
<keyword evidence="2" id="KW-0472">Membrane</keyword>
<protein>
    <recommendedName>
        <fullName evidence="5">Spore cortex biosynthesis protein YabQ</fullName>
    </recommendedName>
</protein>
<feature type="compositionally biased region" description="Basic residues" evidence="1">
    <location>
        <begin position="119"/>
        <end position="139"/>
    </location>
</feature>
<gene>
    <name evidence="3" type="ORF">CHR60_08105</name>
</gene>
<organism evidence="3 4">
    <name type="scientific">Faecalibacterium prausnitzii</name>
    <dbReference type="NCBI Taxonomy" id="853"/>
    <lineage>
        <taxon>Bacteria</taxon>
        <taxon>Bacillati</taxon>
        <taxon>Bacillota</taxon>
        <taxon>Clostridia</taxon>
        <taxon>Eubacteriales</taxon>
        <taxon>Oscillospiraceae</taxon>
        <taxon>Faecalibacterium</taxon>
    </lineage>
</organism>
<dbReference type="AlphaFoldDB" id="A0A2A7B5R1"/>
<evidence type="ECO:0000313" key="3">
    <source>
        <dbReference type="EMBL" id="PDX86686.1"/>
    </source>
</evidence>
<accession>A0A2A7B5R1</accession>
<name>A0A2A7B5R1_9FIRM</name>
<dbReference type="Proteomes" id="UP000220904">
    <property type="component" value="Unassembled WGS sequence"/>
</dbReference>
<keyword evidence="2" id="KW-1133">Transmembrane helix</keyword>
<dbReference type="OrthoDB" id="1864008at2"/>
<feature type="region of interest" description="Disordered" evidence="1">
    <location>
        <begin position="119"/>
        <end position="153"/>
    </location>
</feature>
<evidence type="ECO:0000256" key="1">
    <source>
        <dbReference type="SAM" id="MobiDB-lite"/>
    </source>
</evidence>
<proteinExistence type="predicted"/>
<dbReference type="EMBL" id="NOUV01000014">
    <property type="protein sequence ID" value="PDX86686.1"/>
    <property type="molecule type" value="Genomic_DNA"/>
</dbReference>